<dbReference type="GO" id="GO:0004674">
    <property type="term" value="F:protein serine/threonine kinase activity"/>
    <property type="evidence" value="ECO:0000318"/>
    <property type="project" value="GO_Central"/>
</dbReference>
<dbReference type="Pfam" id="PF00069">
    <property type="entry name" value="Pkinase"/>
    <property type="match status" value="1"/>
</dbReference>
<accession>A0CBY7</accession>
<keyword evidence="2" id="KW-0723">Serine/threonine-protein kinase</keyword>
<dbReference type="OrthoDB" id="192887at2759"/>
<dbReference type="OMA" id="DYMETDV"/>
<evidence type="ECO:0000313" key="11">
    <source>
        <dbReference type="EMBL" id="CAK68304.1"/>
    </source>
</evidence>
<feature type="compositionally biased region" description="Basic and acidic residues" evidence="9">
    <location>
        <begin position="383"/>
        <end position="401"/>
    </location>
</feature>
<evidence type="ECO:0000256" key="5">
    <source>
        <dbReference type="ARBA" id="ARBA00022777"/>
    </source>
</evidence>
<dbReference type="GO" id="GO:0005634">
    <property type="term" value="C:nucleus"/>
    <property type="evidence" value="ECO:0000318"/>
    <property type="project" value="GO_Central"/>
</dbReference>
<keyword evidence="3" id="KW-0808">Transferase</keyword>
<dbReference type="InterPro" id="IPR003527">
    <property type="entry name" value="MAP_kinase_CS"/>
</dbReference>
<evidence type="ECO:0000256" key="2">
    <source>
        <dbReference type="ARBA" id="ARBA00022527"/>
    </source>
</evidence>
<dbReference type="SUPFAM" id="SSF56112">
    <property type="entry name" value="Protein kinase-like (PK-like)"/>
    <property type="match status" value="1"/>
</dbReference>
<dbReference type="InterPro" id="IPR011009">
    <property type="entry name" value="Kinase-like_dom_sf"/>
</dbReference>
<dbReference type="GeneID" id="5021486"/>
<gene>
    <name evidence="11" type="ORF">GSPATT00037088001</name>
</gene>
<dbReference type="GO" id="GO:0035556">
    <property type="term" value="P:intracellular signal transduction"/>
    <property type="evidence" value="ECO:0000318"/>
    <property type="project" value="GO_Central"/>
</dbReference>
<dbReference type="FunFam" id="1.10.510.10:FF:000238">
    <property type="entry name" value="Mitogen-activated protein kinase"/>
    <property type="match status" value="1"/>
</dbReference>
<dbReference type="InterPro" id="IPR008271">
    <property type="entry name" value="Ser/Thr_kinase_AS"/>
</dbReference>
<protein>
    <recommendedName>
        <fullName evidence="1">mitogen-activated protein kinase</fullName>
        <ecNumber evidence="1">2.7.11.24</ecNumber>
    </recommendedName>
</protein>
<dbReference type="Gene3D" id="1.10.510.10">
    <property type="entry name" value="Transferase(Phosphotransferase) domain 1"/>
    <property type="match status" value="1"/>
</dbReference>
<dbReference type="eggNOG" id="KOG0660">
    <property type="taxonomic scope" value="Eukaryota"/>
</dbReference>
<dbReference type="PANTHER" id="PTHR24055">
    <property type="entry name" value="MITOGEN-ACTIVATED PROTEIN KINASE"/>
    <property type="match status" value="1"/>
</dbReference>
<name>A0CBY7_PARTE</name>
<dbReference type="GO" id="GO:0005737">
    <property type="term" value="C:cytoplasm"/>
    <property type="evidence" value="ECO:0000318"/>
    <property type="project" value="GO_Central"/>
</dbReference>
<dbReference type="GO" id="GO:0106310">
    <property type="term" value="F:protein serine kinase activity"/>
    <property type="evidence" value="ECO:0007669"/>
    <property type="project" value="RHEA"/>
</dbReference>
<feature type="compositionally biased region" description="Polar residues" evidence="9">
    <location>
        <begin position="365"/>
        <end position="377"/>
    </location>
</feature>
<keyword evidence="12" id="KW-1185">Reference proteome</keyword>
<organism evidence="11 12">
    <name type="scientific">Paramecium tetraurelia</name>
    <dbReference type="NCBI Taxonomy" id="5888"/>
    <lineage>
        <taxon>Eukaryota</taxon>
        <taxon>Sar</taxon>
        <taxon>Alveolata</taxon>
        <taxon>Ciliophora</taxon>
        <taxon>Intramacronucleata</taxon>
        <taxon>Oligohymenophorea</taxon>
        <taxon>Peniculida</taxon>
        <taxon>Parameciidae</taxon>
        <taxon>Paramecium</taxon>
    </lineage>
</organism>
<dbReference type="RefSeq" id="XP_001435701.1">
    <property type="nucleotide sequence ID" value="XM_001435664.1"/>
</dbReference>
<dbReference type="EMBL" id="CT868058">
    <property type="protein sequence ID" value="CAK68304.1"/>
    <property type="molecule type" value="Genomic_DNA"/>
</dbReference>
<dbReference type="GO" id="GO:0005524">
    <property type="term" value="F:ATP binding"/>
    <property type="evidence" value="ECO:0007669"/>
    <property type="project" value="UniProtKB-KW"/>
</dbReference>
<evidence type="ECO:0000256" key="6">
    <source>
        <dbReference type="ARBA" id="ARBA00022840"/>
    </source>
</evidence>
<dbReference type="InterPro" id="IPR000719">
    <property type="entry name" value="Prot_kinase_dom"/>
</dbReference>
<dbReference type="InParanoid" id="A0CBY7"/>
<dbReference type="AlphaFoldDB" id="A0CBY7"/>
<evidence type="ECO:0000313" key="12">
    <source>
        <dbReference type="Proteomes" id="UP000000600"/>
    </source>
</evidence>
<dbReference type="PROSITE" id="PS01351">
    <property type="entry name" value="MAPK"/>
    <property type="match status" value="1"/>
</dbReference>
<dbReference type="EC" id="2.7.11.24" evidence="1"/>
<keyword evidence="6" id="KW-0067">ATP-binding</keyword>
<keyword evidence="5" id="KW-0418">Kinase</keyword>
<dbReference type="Gene3D" id="3.30.200.20">
    <property type="entry name" value="Phosphorylase Kinase, domain 1"/>
    <property type="match status" value="1"/>
</dbReference>
<dbReference type="HOGENOM" id="CLU_000288_181_14_1"/>
<dbReference type="STRING" id="5888.A0CBY7"/>
<keyword evidence="4" id="KW-0547">Nucleotide-binding</keyword>
<sequence length="521" mass="60201">MQPQSKQQAKEEEQKRMENHILEKFELLEFKGKGAYGVVWKALDRKTNQVVALKKIFDAFHNDTDSQRTFREVIFLEQLRNHENIIRLTSVIKAENNKDLYMVFDYMETDVHNVIRGKILQPLHKKYIVYQVLKGLKYLHTGEVIHRDLKPSNLLINSECKVKIADFGLARSVAKPEDDTNPILTESVATRWYRAPEILFGSSTYSKAVDIWSLGCIVGEMLLGKALFPGSSNLNQIEKIMELIGRPTPEDLEALCAPMAEHMMQNLTIKQMIGFVQTFPTATEDAIDFLKKTLVYNPNKRMTVEQALEHSYIKEFKNKEVESKRDTPLETLMDDNHKYSTKDYQNFLYSRIDQKRRIEQKQKLIKSQNNSVNTSLDKSSSPTKKESSTAKKDPEKPKVENDSQQPHRGLHWKSQSYSQGQFMRRTASQEDNQFQVSMYQSPTQKKQQQMFPMVDSNSPMNKGNRRSSLDKKLLSTLTATLQSTLSQQQFSRKGMQASVSKSNVFNKSMNTQYNALLQKKK</sequence>
<dbReference type="SMART" id="SM00220">
    <property type="entry name" value="S_TKc"/>
    <property type="match status" value="1"/>
</dbReference>
<evidence type="ECO:0000256" key="8">
    <source>
        <dbReference type="ARBA" id="ARBA00048312"/>
    </source>
</evidence>
<evidence type="ECO:0000256" key="9">
    <source>
        <dbReference type="SAM" id="MobiDB-lite"/>
    </source>
</evidence>
<dbReference type="GO" id="GO:0004707">
    <property type="term" value="F:MAP kinase activity"/>
    <property type="evidence" value="ECO:0007669"/>
    <property type="project" value="UniProtKB-EC"/>
</dbReference>
<evidence type="ECO:0000256" key="1">
    <source>
        <dbReference type="ARBA" id="ARBA00012411"/>
    </source>
</evidence>
<dbReference type="FunFam" id="3.30.200.20:FF:000166">
    <property type="entry name" value="Mitogen-activated protein kinase"/>
    <property type="match status" value="1"/>
</dbReference>
<dbReference type="Proteomes" id="UP000000600">
    <property type="component" value="Unassembled WGS sequence"/>
</dbReference>
<dbReference type="CDD" id="cd07852">
    <property type="entry name" value="STKc_MAPK15-like"/>
    <property type="match status" value="1"/>
</dbReference>
<dbReference type="KEGG" id="ptm:GSPATT00037088001"/>
<comment type="catalytic activity">
    <reaction evidence="8">
        <text>L-seryl-[protein] + ATP = O-phospho-L-seryl-[protein] + ADP + H(+)</text>
        <dbReference type="Rhea" id="RHEA:17989"/>
        <dbReference type="Rhea" id="RHEA-COMP:9863"/>
        <dbReference type="Rhea" id="RHEA-COMP:11604"/>
        <dbReference type="ChEBI" id="CHEBI:15378"/>
        <dbReference type="ChEBI" id="CHEBI:29999"/>
        <dbReference type="ChEBI" id="CHEBI:30616"/>
        <dbReference type="ChEBI" id="CHEBI:83421"/>
        <dbReference type="ChEBI" id="CHEBI:456216"/>
        <dbReference type="EC" id="2.7.11.24"/>
    </reaction>
</comment>
<feature type="domain" description="Protein kinase" evidence="10">
    <location>
        <begin position="25"/>
        <end position="313"/>
    </location>
</feature>
<evidence type="ECO:0000259" key="10">
    <source>
        <dbReference type="PROSITE" id="PS50011"/>
    </source>
</evidence>
<evidence type="ECO:0000256" key="3">
    <source>
        <dbReference type="ARBA" id="ARBA00022679"/>
    </source>
</evidence>
<feature type="region of interest" description="Disordered" evidence="9">
    <location>
        <begin position="364"/>
        <end position="428"/>
    </location>
</feature>
<evidence type="ECO:0000256" key="4">
    <source>
        <dbReference type="ARBA" id="ARBA00022741"/>
    </source>
</evidence>
<reference evidence="11 12" key="1">
    <citation type="journal article" date="2006" name="Nature">
        <title>Global trends of whole-genome duplications revealed by the ciliate Paramecium tetraurelia.</title>
        <authorList>
            <consortium name="Genoscope"/>
            <person name="Aury J.-M."/>
            <person name="Jaillon O."/>
            <person name="Duret L."/>
            <person name="Noel B."/>
            <person name="Jubin C."/>
            <person name="Porcel B.M."/>
            <person name="Segurens B."/>
            <person name="Daubin V."/>
            <person name="Anthouard V."/>
            <person name="Aiach N."/>
            <person name="Arnaiz O."/>
            <person name="Billaut A."/>
            <person name="Beisson J."/>
            <person name="Blanc I."/>
            <person name="Bouhouche K."/>
            <person name="Camara F."/>
            <person name="Duharcourt S."/>
            <person name="Guigo R."/>
            <person name="Gogendeau D."/>
            <person name="Katinka M."/>
            <person name="Keller A.-M."/>
            <person name="Kissmehl R."/>
            <person name="Klotz C."/>
            <person name="Koll F."/>
            <person name="Le Moue A."/>
            <person name="Lepere C."/>
            <person name="Malinsky S."/>
            <person name="Nowacki M."/>
            <person name="Nowak J.K."/>
            <person name="Plattner H."/>
            <person name="Poulain J."/>
            <person name="Ruiz F."/>
            <person name="Serrano V."/>
            <person name="Zagulski M."/>
            <person name="Dessen P."/>
            <person name="Betermier M."/>
            <person name="Weissenbach J."/>
            <person name="Scarpelli C."/>
            <person name="Schachter V."/>
            <person name="Sperling L."/>
            <person name="Meyer E."/>
            <person name="Cohen J."/>
            <person name="Wincker P."/>
        </authorList>
    </citation>
    <scope>NUCLEOTIDE SEQUENCE [LARGE SCALE GENOMIC DNA]</scope>
    <source>
        <strain evidence="11 12">Stock d4-2</strain>
    </source>
</reference>
<dbReference type="InterPro" id="IPR050117">
    <property type="entry name" value="MAPK"/>
</dbReference>
<evidence type="ECO:0000256" key="7">
    <source>
        <dbReference type="ARBA" id="ARBA00047592"/>
    </source>
</evidence>
<dbReference type="PROSITE" id="PS00108">
    <property type="entry name" value="PROTEIN_KINASE_ST"/>
    <property type="match status" value="1"/>
</dbReference>
<proteinExistence type="predicted"/>
<dbReference type="PROSITE" id="PS50011">
    <property type="entry name" value="PROTEIN_KINASE_DOM"/>
    <property type="match status" value="1"/>
</dbReference>
<comment type="catalytic activity">
    <reaction evidence="7">
        <text>L-threonyl-[protein] + ATP = O-phospho-L-threonyl-[protein] + ADP + H(+)</text>
        <dbReference type="Rhea" id="RHEA:46608"/>
        <dbReference type="Rhea" id="RHEA-COMP:11060"/>
        <dbReference type="Rhea" id="RHEA-COMP:11605"/>
        <dbReference type="ChEBI" id="CHEBI:15378"/>
        <dbReference type="ChEBI" id="CHEBI:30013"/>
        <dbReference type="ChEBI" id="CHEBI:30616"/>
        <dbReference type="ChEBI" id="CHEBI:61977"/>
        <dbReference type="ChEBI" id="CHEBI:456216"/>
        <dbReference type="EC" id="2.7.11.24"/>
    </reaction>
</comment>